<evidence type="ECO:0000313" key="5">
    <source>
        <dbReference type="Proteomes" id="UP001158576"/>
    </source>
</evidence>
<evidence type="ECO:0000256" key="2">
    <source>
        <dbReference type="SAM" id="Phobius"/>
    </source>
</evidence>
<dbReference type="SUPFAM" id="SSF117892">
    <property type="entry name" value="Band 7/SPFH domain"/>
    <property type="match status" value="1"/>
</dbReference>
<dbReference type="InterPro" id="IPR001107">
    <property type="entry name" value="Band_7"/>
</dbReference>
<keyword evidence="2" id="KW-1133">Transmembrane helix</keyword>
<dbReference type="InterPro" id="IPR043202">
    <property type="entry name" value="Band-7_stomatin-like"/>
</dbReference>
<comment type="similarity">
    <text evidence="1">Belongs to the band 7/mec-2 family.</text>
</comment>
<dbReference type="SMART" id="SM00244">
    <property type="entry name" value="PHB"/>
    <property type="match status" value="1"/>
</dbReference>
<dbReference type="PRINTS" id="PR00721">
    <property type="entry name" value="STOMATIN"/>
</dbReference>
<dbReference type="InterPro" id="IPR001972">
    <property type="entry name" value="Stomatin_HflK_fam"/>
</dbReference>
<accession>A0ABN7T2G7</accession>
<feature type="domain" description="Band 7" evidence="3">
    <location>
        <begin position="808"/>
        <end position="967"/>
    </location>
</feature>
<dbReference type="Gene3D" id="3.40.50.2300">
    <property type="match status" value="1"/>
</dbReference>
<proteinExistence type="inferred from homology"/>
<reference evidence="4 5" key="1">
    <citation type="submission" date="2021-04" db="EMBL/GenBank/DDBJ databases">
        <authorList>
            <person name="Bliznina A."/>
        </authorList>
    </citation>
    <scope>NUCLEOTIDE SEQUENCE [LARGE SCALE GENOMIC DNA]</scope>
</reference>
<dbReference type="EMBL" id="OU015567">
    <property type="protein sequence ID" value="CAG5111806.1"/>
    <property type="molecule type" value="Genomic_DNA"/>
</dbReference>
<keyword evidence="2" id="KW-0472">Membrane</keyword>
<keyword evidence="5" id="KW-1185">Reference proteome</keyword>
<feature type="transmembrane region" description="Helical" evidence="2">
    <location>
        <begin position="785"/>
        <end position="806"/>
    </location>
</feature>
<evidence type="ECO:0000256" key="1">
    <source>
        <dbReference type="ARBA" id="ARBA00008164"/>
    </source>
</evidence>
<protein>
    <submittedName>
        <fullName evidence="4">Oidioi.mRNA.OKI2018_I69.chr2.g6079.t1.cds</fullName>
    </submittedName>
</protein>
<evidence type="ECO:0000259" key="3">
    <source>
        <dbReference type="SMART" id="SM00244"/>
    </source>
</evidence>
<keyword evidence="2" id="KW-0812">Transmembrane</keyword>
<dbReference type="Gene3D" id="6.10.250.2090">
    <property type="match status" value="1"/>
</dbReference>
<name>A0ABN7T2G7_OIKDI</name>
<gene>
    <name evidence="4" type="ORF">OKIOD_LOCUS14844</name>
</gene>
<dbReference type="PANTHER" id="PTHR10264">
    <property type="entry name" value="BAND 7 PROTEIN-RELATED"/>
    <property type="match status" value="1"/>
</dbReference>
<evidence type="ECO:0000313" key="4">
    <source>
        <dbReference type="EMBL" id="CAG5111806.1"/>
    </source>
</evidence>
<dbReference type="InterPro" id="IPR036013">
    <property type="entry name" value="Band_7/SPFH_dom_sf"/>
</dbReference>
<sequence>MALEWTHSINLDIPNIRKYFWYEIVFKSPCEEQLTYEEVERAYRNFLFASKSARITPKTPILLLKDNGGEEVLQTKEGFHIRGGYDDFLEDAGDGNFCCQIISLFKVKPFPEEHGDAWNLKLIDTCKLTDDRNVGGATFSQLMAQMIFSDFDPELAFAPIDATEKDDDHDRDGDENEIPVRERTYRYDSYRLSHFFEDEATGKVHLAVIVQNIVEDYTLLEYMAIIREAFDNDDNNRQESLDQAIDEAIQFQVVYNEELDVFASIDGIRKDARPNSCMTVTANPGGKRTYNKRLTIKSMYEKQGLNITIAEQPICFQNKHEKDGYLTVAFDSGPDMTGVDWLEKRIIVPELWTMTGTVDPQKQQYLAVANTDRYRMENSILAHAQKAIRFMFQKAGSMHLMFPLWFTSAGNTLKCDPDLIPRGRVNLKLKKVAIKNWTIMCCSELEAVGAVKSQMMQICNDNGIKMKAPSEIMIENEEKHDPKSWVAKLPNTWEQNKSSLLWLILPLFREDLYREIKKRCINIHLPVFVQTESRFPQSDRDRWIEKYSKNRVNDIITKLGAPKQTRNWTLTGYPKNKTLLIIAIHESNGYFSFVYNHQERKQNQYNTCNILKAGHPVVKLTNEYMDDGQRTFMEDIADSINTILTKLKYEPDEILLLAGGQFDVHIFNQMLEDANKAKWSNEKGMINQRDHGHLMKYLDGANLRVTMAKIEGIDRRLDRRKEISGNHIHIAPMKEFATRGAATRISNLVYFEYKHIRANMTFNNTQIAHQEYIPRKNEDEAKPPGIFDGILVFLTWILIIIFPCFWCQAVQTIQDYERAVIYQLGRLQAGSSEKRGMFCLNFFVNHIEKVDIRTQVFDIPRQEVLSKDAVTIRVDAVAQYKIVKPLAAIDSVMNYNHTTRLLAQTHLRNILGQKSLQEILNQREEISRVLQRSLDEATDDWGIKVESVEVKDIILPPAMQRAMAAEAEASREAKAKLTQAVGEREAAKNIADAARMMASNPKALQLRYLQTLNTVAAQKNSTIVFPLPTELLSK</sequence>
<organism evidence="4 5">
    <name type="scientific">Oikopleura dioica</name>
    <name type="common">Tunicate</name>
    <dbReference type="NCBI Taxonomy" id="34765"/>
    <lineage>
        <taxon>Eukaryota</taxon>
        <taxon>Metazoa</taxon>
        <taxon>Chordata</taxon>
        <taxon>Tunicata</taxon>
        <taxon>Appendicularia</taxon>
        <taxon>Copelata</taxon>
        <taxon>Oikopleuridae</taxon>
        <taxon>Oikopleura</taxon>
    </lineage>
</organism>
<dbReference type="Proteomes" id="UP001158576">
    <property type="component" value="Chromosome 2"/>
</dbReference>
<dbReference type="PANTHER" id="PTHR10264:SF19">
    <property type="entry name" value="AT06885P-RELATED"/>
    <property type="match status" value="1"/>
</dbReference>
<dbReference type="Pfam" id="PF01145">
    <property type="entry name" value="Band_7"/>
    <property type="match status" value="1"/>
</dbReference>
<dbReference type="Gene3D" id="3.30.479.30">
    <property type="entry name" value="Band 7 domain"/>
    <property type="match status" value="1"/>
</dbReference>